<evidence type="ECO:0000259" key="7">
    <source>
        <dbReference type="SMART" id="SM01349"/>
    </source>
</evidence>
<dbReference type="EMBL" id="BAABUJ010000008">
    <property type="protein sequence ID" value="GAA5797536.1"/>
    <property type="molecule type" value="Genomic_DNA"/>
</dbReference>
<comment type="caution">
    <text evidence="8">The sequence shown here is derived from an EMBL/GenBank/DDBJ whole genome shotgun (WGS) entry which is preliminary data.</text>
</comment>
<sequence length="444" mass="49233">MSTSSTMRYTEIASAKCIEKEFQKVNTIFQGKENELNWEQRDGSIKQLSNTLNSTNVDEYKQAIVRGYHSEISGIIKSIHSLRTSVAITALTLISTISTTLGSLLDHYTLEIILSNLMKCSLVTKKLISAKVTEVTIVFLQNIGFSPKLLTMLCKSMNEKNVQLRQLCCTYIQTILSTYGPQESTRAAIEKSETSFSIVTFLTKELVDASPAVRDACRSLYWTYSQYWPEKAKKVYNTLDLPTQKALTRSKPASFISSVTSSIRLVRSPSATAPTRLVKIPLLKRTISDQSSGLKNTSVSSSSRAVLGKNLPSSSSLPSYSRPVAAPKSTLARSNSSPVKPTPVPTLSKQLKQKPAATAKPAAKTTTTSPTSSKTTTAARSPPITAAKQRRQPQPPKHAQPQQPQQQQQQHPQQQQPYRHQTNPFCLADLHRLNEKKIWKQCLY</sequence>
<keyword evidence="9" id="KW-1185">Reference proteome</keyword>
<feature type="compositionally biased region" description="Polar residues" evidence="6">
    <location>
        <begin position="291"/>
        <end position="304"/>
    </location>
</feature>
<accession>A0ABP9XS01</accession>
<comment type="similarity">
    <text evidence="2">Belongs to the CLASP family.</text>
</comment>
<dbReference type="SUPFAM" id="SSF48371">
    <property type="entry name" value="ARM repeat"/>
    <property type="match status" value="1"/>
</dbReference>
<protein>
    <recommendedName>
        <fullName evidence="7">TOG domain-containing protein</fullName>
    </recommendedName>
</protein>
<feature type="compositionally biased region" description="Polar residues" evidence="6">
    <location>
        <begin position="331"/>
        <end position="350"/>
    </location>
</feature>
<evidence type="ECO:0000256" key="1">
    <source>
        <dbReference type="ARBA" id="ARBA00004186"/>
    </source>
</evidence>
<evidence type="ECO:0000313" key="9">
    <source>
        <dbReference type="Proteomes" id="UP001476247"/>
    </source>
</evidence>
<evidence type="ECO:0000256" key="6">
    <source>
        <dbReference type="SAM" id="MobiDB-lite"/>
    </source>
</evidence>
<feature type="compositionally biased region" description="Low complexity" evidence="6">
    <location>
        <begin position="399"/>
        <end position="417"/>
    </location>
</feature>
<dbReference type="PANTHER" id="PTHR21567">
    <property type="entry name" value="CLASP"/>
    <property type="match status" value="1"/>
</dbReference>
<dbReference type="Pfam" id="PF12348">
    <property type="entry name" value="CLASP_N"/>
    <property type="match status" value="1"/>
</dbReference>
<evidence type="ECO:0000256" key="4">
    <source>
        <dbReference type="ARBA" id="ARBA00022701"/>
    </source>
</evidence>
<keyword evidence="5" id="KW-0498">Mitosis</keyword>
<proteinExistence type="inferred from homology"/>
<evidence type="ECO:0000256" key="3">
    <source>
        <dbReference type="ARBA" id="ARBA00022618"/>
    </source>
</evidence>
<dbReference type="PANTHER" id="PTHR21567:SF9">
    <property type="entry name" value="CLIP-ASSOCIATING PROTEIN"/>
    <property type="match status" value="1"/>
</dbReference>
<feature type="compositionally biased region" description="Low complexity" evidence="6">
    <location>
        <begin position="354"/>
        <end position="383"/>
    </location>
</feature>
<feature type="domain" description="TOG" evidence="7">
    <location>
        <begin position="11"/>
        <end position="253"/>
    </location>
</feature>
<dbReference type="Proteomes" id="UP001476247">
    <property type="component" value="Unassembled WGS sequence"/>
</dbReference>
<dbReference type="InterPro" id="IPR011989">
    <property type="entry name" value="ARM-like"/>
</dbReference>
<feature type="compositionally biased region" description="Low complexity" evidence="6">
    <location>
        <begin position="311"/>
        <end position="321"/>
    </location>
</feature>
<dbReference type="InterPro" id="IPR024395">
    <property type="entry name" value="CLASP_N_dom"/>
</dbReference>
<reference evidence="8 9" key="1">
    <citation type="submission" date="2024-04" db="EMBL/GenBank/DDBJ databases">
        <title>genome sequences of Mucor flavus KT1a and Helicostylum pulchrum KT1b strains isolation_sourced from the surface of a dry-aged beef.</title>
        <authorList>
            <person name="Toyotome T."/>
            <person name="Hosono M."/>
            <person name="Torimaru M."/>
            <person name="Fukuda K."/>
            <person name="Mikami N."/>
        </authorList>
    </citation>
    <scope>NUCLEOTIDE SEQUENCE [LARGE SCALE GENOMIC DNA]</scope>
    <source>
        <strain evidence="8 9">KT1b</strain>
    </source>
</reference>
<dbReference type="SMART" id="SM01349">
    <property type="entry name" value="TOG"/>
    <property type="match status" value="1"/>
</dbReference>
<evidence type="ECO:0000313" key="8">
    <source>
        <dbReference type="EMBL" id="GAA5797536.1"/>
    </source>
</evidence>
<evidence type="ECO:0000256" key="5">
    <source>
        <dbReference type="ARBA" id="ARBA00022776"/>
    </source>
</evidence>
<feature type="region of interest" description="Disordered" evidence="6">
    <location>
        <begin position="291"/>
        <end position="419"/>
    </location>
</feature>
<organism evidence="8 9">
    <name type="scientific">Helicostylum pulchrum</name>
    <dbReference type="NCBI Taxonomy" id="562976"/>
    <lineage>
        <taxon>Eukaryota</taxon>
        <taxon>Fungi</taxon>
        <taxon>Fungi incertae sedis</taxon>
        <taxon>Mucoromycota</taxon>
        <taxon>Mucoromycotina</taxon>
        <taxon>Mucoromycetes</taxon>
        <taxon>Mucorales</taxon>
        <taxon>Mucorineae</taxon>
        <taxon>Mucoraceae</taxon>
        <taxon>Helicostylum</taxon>
    </lineage>
</organism>
<keyword evidence="5" id="KW-0131">Cell cycle</keyword>
<gene>
    <name evidence="8" type="ORF">HPULCUR_002924</name>
</gene>
<dbReference type="InterPro" id="IPR034085">
    <property type="entry name" value="TOG"/>
</dbReference>
<evidence type="ECO:0000256" key="2">
    <source>
        <dbReference type="ARBA" id="ARBA00009549"/>
    </source>
</evidence>
<comment type="subcellular location">
    <subcellularLocation>
        <location evidence="1">Cytoplasm</location>
        <location evidence="1">Cytoskeleton</location>
        <location evidence="1">Spindle</location>
    </subcellularLocation>
</comment>
<keyword evidence="4" id="KW-0493">Microtubule</keyword>
<keyword evidence="3" id="KW-0132">Cell division</keyword>
<dbReference type="Gene3D" id="1.25.10.10">
    <property type="entry name" value="Leucine-rich Repeat Variant"/>
    <property type="match status" value="1"/>
</dbReference>
<name>A0ABP9XS01_9FUNG</name>
<dbReference type="InterPro" id="IPR016024">
    <property type="entry name" value="ARM-type_fold"/>
</dbReference>